<dbReference type="SUPFAM" id="SSF141868">
    <property type="entry name" value="EAL domain-like"/>
    <property type="match status" value="1"/>
</dbReference>
<name>A0A0F9U4Y3_9ZZZZ</name>
<dbReference type="PANTHER" id="PTHR33121:SF82">
    <property type="entry name" value="SIGNAL TRANSDUCTION PROTEIN CONTAINING A EAL DOMAIN"/>
    <property type="match status" value="1"/>
</dbReference>
<evidence type="ECO:0000313" key="2">
    <source>
        <dbReference type="EMBL" id="KKN82332.1"/>
    </source>
</evidence>
<dbReference type="Gene3D" id="3.20.20.450">
    <property type="entry name" value="EAL domain"/>
    <property type="match status" value="1"/>
</dbReference>
<comment type="caution">
    <text evidence="2">The sequence shown here is derived from an EMBL/GenBank/DDBJ whole genome shotgun (WGS) entry which is preliminary data.</text>
</comment>
<dbReference type="Gene3D" id="3.30.450.20">
    <property type="entry name" value="PAS domain"/>
    <property type="match status" value="1"/>
</dbReference>
<dbReference type="InterPro" id="IPR018842">
    <property type="entry name" value="YkuI_C"/>
</dbReference>
<dbReference type="InterPro" id="IPR029151">
    <property type="entry name" value="Sensor-like_sf"/>
</dbReference>
<dbReference type="Pfam" id="PF10388">
    <property type="entry name" value="YkuI_C"/>
    <property type="match status" value="1"/>
</dbReference>
<dbReference type="PROSITE" id="PS50883">
    <property type="entry name" value="EAL"/>
    <property type="match status" value="1"/>
</dbReference>
<dbReference type="Pfam" id="PF00563">
    <property type="entry name" value="EAL"/>
    <property type="match status" value="1"/>
</dbReference>
<feature type="domain" description="EAL" evidence="1">
    <location>
        <begin position="1"/>
        <end position="241"/>
    </location>
</feature>
<dbReference type="InterPro" id="IPR050706">
    <property type="entry name" value="Cyclic-di-GMP_PDE-like"/>
</dbReference>
<dbReference type="GO" id="GO:0071111">
    <property type="term" value="F:cyclic-guanylate-specific phosphodiesterase activity"/>
    <property type="evidence" value="ECO:0007669"/>
    <property type="project" value="InterPro"/>
</dbReference>
<accession>A0A0F9U4Y3</accession>
<dbReference type="AlphaFoldDB" id="A0A0F9U4Y3"/>
<dbReference type="EMBL" id="LAZR01000202">
    <property type="protein sequence ID" value="KKN82332.1"/>
    <property type="molecule type" value="Genomic_DNA"/>
</dbReference>
<protein>
    <recommendedName>
        <fullName evidence="1">EAL domain-containing protein</fullName>
    </recommendedName>
</protein>
<evidence type="ECO:0000259" key="1">
    <source>
        <dbReference type="PROSITE" id="PS50883"/>
    </source>
</evidence>
<reference evidence="2" key="1">
    <citation type="journal article" date="2015" name="Nature">
        <title>Complex archaea that bridge the gap between prokaryotes and eukaryotes.</title>
        <authorList>
            <person name="Spang A."/>
            <person name="Saw J.H."/>
            <person name="Jorgensen S.L."/>
            <person name="Zaremba-Niedzwiedzka K."/>
            <person name="Martijn J."/>
            <person name="Lind A.E."/>
            <person name="van Eijk R."/>
            <person name="Schleper C."/>
            <person name="Guy L."/>
            <person name="Ettema T.J."/>
        </authorList>
    </citation>
    <scope>NUCLEOTIDE SEQUENCE</scope>
</reference>
<dbReference type="SMART" id="SM00052">
    <property type="entry name" value="EAL"/>
    <property type="match status" value="1"/>
</dbReference>
<dbReference type="CDD" id="cd01948">
    <property type="entry name" value="EAL"/>
    <property type="match status" value="1"/>
</dbReference>
<dbReference type="InterPro" id="IPR001633">
    <property type="entry name" value="EAL_dom"/>
</dbReference>
<dbReference type="PANTHER" id="PTHR33121">
    <property type="entry name" value="CYCLIC DI-GMP PHOSPHODIESTERASE PDEF"/>
    <property type="match status" value="1"/>
</dbReference>
<organism evidence="2">
    <name type="scientific">marine sediment metagenome</name>
    <dbReference type="NCBI Taxonomy" id="412755"/>
    <lineage>
        <taxon>unclassified sequences</taxon>
        <taxon>metagenomes</taxon>
        <taxon>ecological metagenomes</taxon>
    </lineage>
</organism>
<gene>
    <name evidence="2" type="ORF">LCGC14_0309920</name>
</gene>
<proteinExistence type="predicted"/>
<dbReference type="SUPFAM" id="SSF103190">
    <property type="entry name" value="Sensory domain-like"/>
    <property type="match status" value="1"/>
</dbReference>
<dbReference type="InterPro" id="IPR035919">
    <property type="entry name" value="EAL_sf"/>
</dbReference>
<sequence>MIDGQPLPYFQPLIDTATGRIAGYEALARLRDDSGGITSAGPLFVDPDVDPQDLLELERSVRHLALERFRDSPDGFLSLNMSPLWIAQRAHGQPLPSLKLLEDIGLPAEQVVFEITELQGDIHQLKEVVQRYRQAGVRIAIDDFGAGYSMLDRILALEPDILKLDIQSFRKAASGNGSNRDFVRALAMMAEKTGCWIIAEGVETEQELHFALECGARYVQGYLFAKAEENFLPADAFQTQFSSSRDHYVRQKLAEGAKLAALRESLARLFAALRNWLNAGARPAHLPSTKNYPWLLRCFLCDAQGTQISPNYERVAGKWTSDPRYLDHNWSWRPYFYQILAEAGEDSRVILSNRYRDATSNQYCMTSGLFIDNSRHLLLVDINISMILGPSENVTLAKSWAPET</sequence>